<dbReference type="Gene3D" id="3.10.129.10">
    <property type="entry name" value="Hotdog Thioesterase"/>
    <property type="match status" value="1"/>
</dbReference>
<dbReference type="SUPFAM" id="SSF54637">
    <property type="entry name" value="Thioesterase/thiol ester dehydrase-isomerase"/>
    <property type="match status" value="1"/>
</dbReference>
<evidence type="ECO:0000313" key="3">
    <source>
        <dbReference type="Proteomes" id="UP001596050"/>
    </source>
</evidence>
<evidence type="ECO:0000313" key="2">
    <source>
        <dbReference type="EMBL" id="MFC5462727.1"/>
    </source>
</evidence>
<proteinExistence type="predicted"/>
<sequence>MFRSLDKGQSAPSLLPPSLPPMGAALLLRALFKRPHGTGAAPSAPLRSEFLADAFERADVERYNAALGFAPGATPVTYYYLAVQRAHMVTMLAPAFPYRIAGMVHVENVLVLHGGPMLGPMRLSTRIDMLPPTASGAVYCALETEGRCGDARVFTCTSKYLALRGQRRGGAAPAVVEPGSTISEWTLSPSAGRAYARVSGDWNPIHLGRWTARLMGLREPIIHGMHSVGKAAAQLEQASGQRVTAISVRFRAPIPLGATVVLAKGFEPGSYALYCQGRLAAEGSFQLE</sequence>
<feature type="domain" description="MaoC-like" evidence="1">
    <location>
        <begin position="183"/>
        <end position="261"/>
    </location>
</feature>
<dbReference type="EMBL" id="JBHSMU010000018">
    <property type="protein sequence ID" value="MFC5462727.1"/>
    <property type="molecule type" value="Genomic_DNA"/>
</dbReference>
<reference evidence="3" key="1">
    <citation type="journal article" date="2019" name="Int. J. Syst. Evol. Microbiol.">
        <title>The Global Catalogue of Microorganisms (GCM) 10K type strain sequencing project: providing services to taxonomists for standard genome sequencing and annotation.</title>
        <authorList>
            <consortium name="The Broad Institute Genomics Platform"/>
            <consortium name="The Broad Institute Genome Sequencing Center for Infectious Disease"/>
            <person name="Wu L."/>
            <person name="Ma J."/>
        </authorList>
    </citation>
    <scope>NUCLEOTIDE SEQUENCE [LARGE SCALE GENOMIC DNA]</scope>
    <source>
        <strain evidence="3">KACC 12649</strain>
    </source>
</reference>
<dbReference type="InterPro" id="IPR002539">
    <property type="entry name" value="MaoC-like_dom"/>
</dbReference>
<dbReference type="Pfam" id="PF01575">
    <property type="entry name" value="MaoC_dehydratas"/>
    <property type="match status" value="1"/>
</dbReference>
<keyword evidence="3" id="KW-1185">Reference proteome</keyword>
<dbReference type="Proteomes" id="UP001596050">
    <property type="component" value="Unassembled WGS sequence"/>
</dbReference>
<dbReference type="RefSeq" id="WP_379786217.1">
    <property type="nucleotide sequence ID" value="NZ_JBHSMU010000018.1"/>
</dbReference>
<organism evidence="2 3">
    <name type="scientific">Massilia niabensis</name>
    <dbReference type="NCBI Taxonomy" id="544910"/>
    <lineage>
        <taxon>Bacteria</taxon>
        <taxon>Pseudomonadati</taxon>
        <taxon>Pseudomonadota</taxon>
        <taxon>Betaproteobacteria</taxon>
        <taxon>Burkholderiales</taxon>
        <taxon>Oxalobacteraceae</taxon>
        <taxon>Telluria group</taxon>
        <taxon>Massilia</taxon>
    </lineage>
</organism>
<gene>
    <name evidence="2" type="ORF">ACFPN5_23210</name>
</gene>
<name>A0ABW0LCY3_9BURK</name>
<dbReference type="PANTHER" id="PTHR43841">
    <property type="entry name" value="3-HYDROXYACYL-THIOESTER DEHYDRATASE HTDX-RELATED"/>
    <property type="match status" value="1"/>
</dbReference>
<dbReference type="InterPro" id="IPR029069">
    <property type="entry name" value="HotDog_dom_sf"/>
</dbReference>
<dbReference type="PANTHER" id="PTHR43841:SF3">
    <property type="entry name" value="(3R)-HYDROXYACYL-ACP DEHYDRATASE SUBUNIT HADB"/>
    <property type="match status" value="1"/>
</dbReference>
<accession>A0ABW0LCY3</accession>
<comment type="caution">
    <text evidence="2">The sequence shown here is derived from an EMBL/GenBank/DDBJ whole genome shotgun (WGS) entry which is preliminary data.</text>
</comment>
<evidence type="ECO:0000259" key="1">
    <source>
        <dbReference type="Pfam" id="PF01575"/>
    </source>
</evidence>
<protein>
    <submittedName>
        <fullName evidence="2">MaoC/PaaZ C-terminal domain-containing protein</fullName>
    </submittedName>
</protein>